<evidence type="ECO:0000313" key="2">
    <source>
        <dbReference type="EMBL" id="KAK1838155.1"/>
    </source>
</evidence>
<sequence>MPPIAILPLDWLRGPMPAPTGTLNTGDQMDTCKPAMGKPPLEHTDRVSTLTQILCHGLIPSTPFRVFVMCFDNTTPTQPPPATIKLRHHQCVQTSRQSGWPVTSGLKPKRSSSQLSPGASSPSF</sequence>
<keyword evidence="3" id="KW-1185">Reference proteome</keyword>
<feature type="region of interest" description="Disordered" evidence="1">
    <location>
        <begin position="95"/>
        <end position="124"/>
    </location>
</feature>
<name>A0AAD9E7E3_9PEZI</name>
<dbReference type="AlphaFoldDB" id="A0AAD9E7E3"/>
<comment type="caution">
    <text evidence="2">The sequence shown here is derived from an EMBL/GenBank/DDBJ whole genome shotgun (WGS) entry which is preliminary data.</text>
</comment>
<organism evidence="2 3">
    <name type="scientific">Colletotrichum chrysophilum</name>
    <dbReference type="NCBI Taxonomy" id="1836956"/>
    <lineage>
        <taxon>Eukaryota</taxon>
        <taxon>Fungi</taxon>
        <taxon>Dikarya</taxon>
        <taxon>Ascomycota</taxon>
        <taxon>Pezizomycotina</taxon>
        <taxon>Sordariomycetes</taxon>
        <taxon>Hypocreomycetidae</taxon>
        <taxon>Glomerellales</taxon>
        <taxon>Glomerellaceae</taxon>
        <taxon>Colletotrichum</taxon>
        <taxon>Colletotrichum gloeosporioides species complex</taxon>
    </lineage>
</organism>
<proteinExistence type="predicted"/>
<reference evidence="2" key="1">
    <citation type="submission" date="2023-01" db="EMBL/GenBank/DDBJ databases">
        <title>Colletotrichum chrysophilum M932 genome sequence.</title>
        <authorList>
            <person name="Baroncelli R."/>
        </authorList>
    </citation>
    <scope>NUCLEOTIDE SEQUENCE</scope>
    <source>
        <strain evidence="2">M932</strain>
    </source>
</reference>
<accession>A0AAD9E7E3</accession>
<feature type="compositionally biased region" description="Low complexity" evidence="1">
    <location>
        <begin position="111"/>
        <end position="124"/>
    </location>
</feature>
<dbReference type="Proteomes" id="UP001243330">
    <property type="component" value="Unassembled WGS sequence"/>
</dbReference>
<gene>
    <name evidence="2" type="ORF">CCHR01_19224</name>
</gene>
<protein>
    <submittedName>
        <fullName evidence="2">Uncharacterized protein</fullName>
    </submittedName>
</protein>
<evidence type="ECO:0000313" key="3">
    <source>
        <dbReference type="Proteomes" id="UP001243330"/>
    </source>
</evidence>
<evidence type="ECO:0000256" key="1">
    <source>
        <dbReference type="SAM" id="MobiDB-lite"/>
    </source>
</evidence>
<dbReference type="EMBL" id="JAQOWY010000895">
    <property type="protein sequence ID" value="KAK1838155.1"/>
    <property type="molecule type" value="Genomic_DNA"/>
</dbReference>